<organism evidence="1 3">
    <name type="scientific">Georgfuchsia toluolica</name>
    <dbReference type="NCBI Taxonomy" id="424218"/>
    <lineage>
        <taxon>Bacteria</taxon>
        <taxon>Pseudomonadati</taxon>
        <taxon>Pseudomonadota</taxon>
        <taxon>Betaproteobacteria</taxon>
        <taxon>Nitrosomonadales</taxon>
        <taxon>Sterolibacteriaceae</taxon>
        <taxon>Georgfuchsia</taxon>
    </lineage>
</organism>
<dbReference type="RefSeq" id="WP_220634241.1">
    <property type="nucleotide sequence ID" value="NZ_CAJQUM010000001.1"/>
</dbReference>
<dbReference type="Proteomes" id="UP000742786">
    <property type="component" value="Unassembled WGS sequence"/>
</dbReference>
<name>A0A916J1L1_9PROT</name>
<dbReference type="Pfam" id="PF08201">
    <property type="entry name" value="BssC_TutF"/>
    <property type="match status" value="1"/>
</dbReference>
<comment type="caution">
    <text evidence="1">The sequence shown here is derived from an EMBL/GenBank/DDBJ whole genome shotgun (WGS) entry which is preliminary data.</text>
</comment>
<dbReference type="InterPro" id="IPR038640">
    <property type="entry name" value="BssC_sf"/>
</dbReference>
<evidence type="ECO:0000313" key="1">
    <source>
        <dbReference type="EMBL" id="CAG4882136.1"/>
    </source>
</evidence>
<dbReference type="InterPro" id="IPR013161">
    <property type="entry name" value="BssC"/>
</dbReference>
<evidence type="ECO:0000313" key="3">
    <source>
        <dbReference type="Proteomes" id="UP000742786"/>
    </source>
</evidence>
<gene>
    <name evidence="1" type="primary">bssC</name>
    <name evidence="1" type="ORF">GTOL_10018</name>
    <name evidence="2" type="ORF">GTOL_20020</name>
</gene>
<dbReference type="EMBL" id="CAJQUM010000002">
    <property type="protein sequence ID" value="CAG4885446.1"/>
    <property type="molecule type" value="Genomic_DNA"/>
</dbReference>
<sequence length="58" mass="6705">MATCKECTQFFLIPEGADDYAAGKADCVMEKEDEKGKYWLSKPVFENTEQCDAFRMKR</sequence>
<keyword evidence="3" id="KW-1185">Reference proteome</keyword>
<dbReference type="EMBL" id="CAJQUM010000001">
    <property type="protein sequence ID" value="CAG4882136.1"/>
    <property type="molecule type" value="Genomic_DNA"/>
</dbReference>
<dbReference type="Gene3D" id="6.20.90.20">
    <property type="entry name" value="Benzylsuccinate synthase gamma subunit"/>
    <property type="match status" value="1"/>
</dbReference>
<dbReference type="AlphaFoldDB" id="A0A916J1L1"/>
<reference evidence="1" key="1">
    <citation type="submission" date="2021-04" db="EMBL/GenBank/DDBJ databases">
        <authorList>
            <person name="Hornung B."/>
        </authorList>
    </citation>
    <scope>NUCLEOTIDE SEQUENCE</scope>
    <source>
        <strain evidence="1">G5G6</strain>
    </source>
</reference>
<accession>A0A916J1L1</accession>
<dbReference type="GO" id="GO:0018805">
    <property type="term" value="F:benzylsuccinate synthase activity"/>
    <property type="evidence" value="ECO:0007669"/>
    <property type="project" value="UniProtKB-EC"/>
</dbReference>
<dbReference type="EC" id="4.1.99.11" evidence="1"/>
<keyword evidence="1" id="KW-0456">Lyase</keyword>
<protein>
    <submittedName>
        <fullName evidence="1">Benzylsuccinate synthase gamma subunit</fullName>
        <ecNumber evidence="1">4.1.99.11</ecNumber>
    </submittedName>
</protein>
<proteinExistence type="predicted"/>
<evidence type="ECO:0000313" key="2">
    <source>
        <dbReference type="EMBL" id="CAG4885446.1"/>
    </source>
</evidence>